<dbReference type="SMART" id="SM00872">
    <property type="entry name" value="Alpha-mann_mid"/>
    <property type="match status" value="1"/>
</dbReference>
<dbReference type="InterPro" id="IPR000602">
    <property type="entry name" value="Glyco_hydro_38_N"/>
</dbReference>
<accession>A0A1M4V459</accession>
<keyword evidence="4" id="KW-0326">Glycosidase</keyword>
<dbReference type="InterPro" id="IPR028995">
    <property type="entry name" value="Glyco_hydro_57/38_cen_sf"/>
</dbReference>
<dbReference type="GO" id="GO:0030246">
    <property type="term" value="F:carbohydrate binding"/>
    <property type="evidence" value="ECO:0007669"/>
    <property type="project" value="InterPro"/>
</dbReference>
<gene>
    <name evidence="6" type="ORF">SAMN05444349_10484</name>
</gene>
<dbReference type="GO" id="GO:0009313">
    <property type="term" value="P:oligosaccharide catabolic process"/>
    <property type="evidence" value="ECO:0007669"/>
    <property type="project" value="TreeGrafter"/>
</dbReference>
<evidence type="ECO:0000256" key="2">
    <source>
        <dbReference type="ARBA" id="ARBA00022723"/>
    </source>
</evidence>
<dbReference type="InterPro" id="IPR011682">
    <property type="entry name" value="Glyco_hydro_38_C"/>
</dbReference>
<dbReference type="InterPro" id="IPR011330">
    <property type="entry name" value="Glyco_hydro/deAcase_b/a-brl"/>
</dbReference>
<keyword evidence="3" id="KW-0378">Hydrolase</keyword>
<dbReference type="GO" id="GO:0006013">
    <property type="term" value="P:mannose metabolic process"/>
    <property type="evidence" value="ECO:0007669"/>
    <property type="project" value="InterPro"/>
</dbReference>
<dbReference type="Pfam" id="PF01074">
    <property type="entry name" value="Glyco_hydro_38N"/>
    <property type="match status" value="1"/>
</dbReference>
<dbReference type="GO" id="GO:0046872">
    <property type="term" value="F:metal ion binding"/>
    <property type="evidence" value="ECO:0007669"/>
    <property type="project" value="UniProtKB-KW"/>
</dbReference>
<evidence type="ECO:0000256" key="1">
    <source>
        <dbReference type="ARBA" id="ARBA00009792"/>
    </source>
</evidence>
<evidence type="ECO:0000256" key="3">
    <source>
        <dbReference type="ARBA" id="ARBA00022801"/>
    </source>
</evidence>
<reference evidence="6 7" key="1">
    <citation type="submission" date="2016-11" db="EMBL/GenBank/DDBJ databases">
        <authorList>
            <person name="Jaros S."/>
            <person name="Januszkiewicz K."/>
            <person name="Wedrychowicz H."/>
        </authorList>
    </citation>
    <scope>NUCLEOTIDE SEQUENCE [LARGE SCALE GENOMIC DNA]</scope>
    <source>
        <strain evidence="6 7">DSM 26883</strain>
    </source>
</reference>
<dbReference type="SUPFAM" id="SSF88688">
    <property type="entry name" value="Families 57/38 glycoside transferase middle domain"/>
    <property type="match status" value="1"/>
</dbReference>
<keyword evidence="7" id="KW-1185">Reference proteome</keyword>
<proteinExistence type="inferred from homology"/>
<dbReference type="SUPFAM" id="SSF88713">
    <property type="entry name" value="Glycoside hydrolase/deacetylase"/>
    <property type="match status" value="1"/>
</dbReference>
<dbReference type="GO" id="GO:0004559">
    <property type="term" value="F:alpha-mannosidase activity"/>
    <property type="evidence" value="ECO:0007669"/>
    <property type="project" value="InterPro"/>
</dbReference>
<dbReference type="InterPro" id="IPR013780">
    <property type="entry name" value="Glyco_hydro_b"/>
</dbReference>
<evidence type="ECO:0000256" key="4">
    <source>
        <dbReference type="ARBA" id="ARBA00023295"/>
    </source>
</evidence>
<dbReference type="Gene3D" id="1.20.1270.50">
    <property type="entry name" value="Glycoside hydrolase family 38, central domain"/>
    <property type="match status" value="1"/>
</dbReference>
<dbReference type="Pfam" id="PF09261">
    <property type="entry name" value="Alpha-mann_mid"/>
    <property type="match status" value="1"/>
</dbReference>
<dbReference type="Pfam" id="PF07748">
    <property type="entry name" value="Glyco_hydro_38C"/>
    <property type="match status" value="1"/>
</dbReference>
<keyword evidence="2" id="KW-0479">Metal-binding</keyword>
<dbReference type="STRING" id="871325.SAMN05444349_10484"/>
<dbReference type="SUPFAM" id="SSF74650">
    <property type="entry name" value="Galactose mutarotase-like"/>
    <property type="match status" value="1"/>
</dbReference>
<dbReference type="PANTHER" id="PTHR46017:SF1">
    <property type="entry name" value="ALPHA-MANNOSIDASE 2C1"/>
    <property type="match status" value="1"/>
</dbReference>
<evidence type="ECO:0000313" key="6">
    <source>
        <dbReference type="EMBL" id="SHE63682.1"/>
    </source>
</evidence>
<sequence>MNKLYNILLVSLICTYVHSQQVYFVDGYHGGIYGHYPVEWKTQFIVDQLSRHPEWRIGLEIEPETWDTVQVRTPEAYARLKGMITGEQIEFTNPTYAQPYCYNISGESIIRQFQYGINKINKHFPEVDFITYSVEEPCFTSCLPQILTQFGFKYAVLKCPNTCWGGYTSAYGGELVNWVGQDGTSILTVPRYACEQLEENSTWQTTAWCNEISYLKECRGAGIKHPVGMCYQDAGWKNGPWLGSGDNTKNNSIYVRWRDYMENISIGKTDDNWFFTQEDMHVNLMWGSQVLQRIAQEVRTSENKIMMAEKMSVMAHWENKYSYKQAELDEAWRTLMLSQHHDSWIVPYNRLDKSGTWADAIKRWTDCTNKIADEITDAAMQSYEEEYAYNTNMTLSERYIRVYNTLGTKRREMVSVILPKDYTGSDLEICNWKKKSIGYSLEREDGKVRLLFMAEVPPFGYSTYLVRKNKSSKKAFSGDKEHKKVSGQEYVFENDMYKIVFDLSKGGIIKSLIAKKEGNKEFAKNNSEYSLGEMRGYFYEEGKFHSSTEAPAQMTILSNNEYETRIQVEGEIATHPFTQVITFVRGQKRIDFDLTVNWKNNVGIGEYEEKNWRDNRRAYCDDRFKLSVLFPVDLHSPRIYKNAPFDVCESKLDNTFFNTWDRIKHNVILNWVDLAERKGGYALALLSDHTTSYSHGEDYPLGLTAQYSGGGLWGPDYKITGPMKMKYAIIPHRGKWDEASISTNSDCWNEPLLSSFHSSVDLESKSFIDLQNTGYQLSAANLQDGKIMVRLFNAEGDNTFRKVTFTMPLTDVEEIDLNGKCIERKKISTRNGKSAINVSMPRFGVKTFFLNKN</sequence>
<dbReference type="EMBL" id="FQVD01000004">
    <property type="protein sequence ID" value="SHE63682.1"/>
    <property type="molecule type" value="Genomic_DNA"/>
</dbReference>
<evidence type="ECO:0000313" key="7">
    <source>
        <dbReference type="Proteomes" id="UP000184436"/>
    </source>
</evidence>
<comment type="similarity">
    <text evidence="1">Belongs to the glycosyl hydrolase 38 family.</text>
</comment>
<organism evidence="6 7">
    <name type="scientific">Bacteroides faecichinchillae</name>
    <dbReference type="NCBI Taxonomy" id="871325"/>
    <lineage>
        <taxon>Bacteria</taxon>
        <taxon>Pseudomonadati</taxon>
        <taxon>Bacteroidota</taxon>
        <taxon>Bacteroidia</taxon>
        <taxon>Bacteroidales</taxon>
        <taxon>Bacteroidaceae</taxon>
        <taxon>Bacteroides</taxon>
    </lineage>
</organism>
<dbReference type="RefSeq" id="WP_073349277.1">
    <property type="nucleotide sequence ID" value="NZ_FQVD01000004.1"/>
</dbReference>
<dbReference type="InterPro" id="IPR027291">
    <property type="entry name" value="Glyco_hydro_38_N_sf"/>
</dbReference>
<dbReference type="AlphaFoldDB" id="A0A1M4V459"/>
<name>A0A1M4V459_9BACE</name>
<dbReference type="PANTHER" id="PTHR46017">
    <property type="entry name" value="ALPHA-MANNOSIDASE 2C1"/>
    <property type="match status" value="1"/>
</dbReference>
<dbReference type="OrthoDB" id="9772207at2"/>
<dbReference type="Proteomes" id="UP000184436">
    <property type="component" value="Unassembled WGS sequence"/>
</dbReference>
<evidence type="ECO:0000259" key="5">
    <source>
        <dbReference type="SMART" id="SM00872"/>
    </source>
</evidence>
<dbReference type="InterPro" id="IPR037094">
    <property type="entry name" value="Glyco_hydro_38_cen_sf"/>
</dbReference>
<dbReference type="Gene3D" id="2.60.40.1180">
    <property type="entry name" value="Golgi alpha-mannosidase II"/>
    <property type="match status" value="1"/>
</dbReference>
<dbReference type="InterPro" id="IPR011013">
    <property type="entry name" value="Gal_mutarotase_sf_dom"/>
</dbReference>
<protein>
    <submittedName>
        <fullName evidence="6">Alpha-mannosidase</fullName>
    </submittedName>
</protein>
<dbReference type="InterPro" id="IPR015341">
    <property type="entry name" value="Glyco_hydro_38_cen"/>
</dbReference>
<feature type="domain" description="Glycoside hydrolase family 38 central" evidence="5">
    <location>
        <begin position="289"/>
        <end position="351"/>
    </location>
</feature>
<dbReference type="Gene3D" id="2.70.98.30">
    <property type="entry name" value="Golgi alpha-mannosidase II, domain 4"/>
    <property type="match status" value="1"/>
</dbReference>
<dbReference type="Gene3D" id="3.20.110.10">
    <property type="entry name" value="Glycoside hydrolase 38, N terminal domain"/>
    <property type="match status" value="1"/>
</dbReference>